<dbReference type="GO" id="GO:0030956">
    <property type="term" value="C:glutamyl-tRNA(Gln) amidotransferase complex"/>
    <property type="evidence" value="ECO:0007669"/>
    <property type="project" value="TreeGrafter"/>
</dbReference>
<dbReference type="GO" id="GO:0070681">
    <property type="term" value="P:glutaminyl-tRNAGln biosynthesis via transamidation"/>
    <property type="evidence" value="ECO:0007669"/>
    <property type="project" value="TreeGrafter"/>
</dbReference>
<protein>
    <recommendedName>
        <fullName evidence="8">Glu-AdT subunit C</fullName>
    </recommendedName>
</protein>
<sequence length="135" mass="15417">MFRIVLSRRSFSVLKQIKGKVSSNPIKIDTDMQNKLERLSLISFQNETTIRKVEQTIHSSDIIHQVNVDHLQPLYTLAETELCPLRQTDTISAEKTLQTKQVLANATKTYEDYLVAPMIGKRDSQTVEKVDQTAL</sequence>
<comment type="caution">
    <text evidence="2">The sequence shown here is derived from an EMBL/GenBank/DDBJ whole genome shotgun (WGS) entry which is preliminary data.</text>
</comment>
<dbReference type="Proteomes" id="UP000663865">
    <property type="component" value="Unassembled WGS sequence"/>
</dbReference>
<dbReference type="PANTHER" id="PTHR15004:SF0">
    <property type="entry name" value="GLUTAMYL-TRNA(GLN) AMIDOTRANSFERASE SUBUNIT C, MITOCHONDRIAL"/>
    <property type="match status" value="1"/>
</dbReference>
<dbReference type="EMBL" id="CAJNYT010004643">
    <property type="protein sequence ID" value="CAF3677790.1"/>
    <property type="molecule type" value="Genomic_DNA"/>
</dbReference>
<evidence type="ECO:0000313" key="2">
    <source>
        <dbReference type="EMBL" id="CAF3677790.1"/>
    </source>
</evidence>
<evidence type="ECO:0000313" key="4">
    <source>
        <dbReference type="EMBL" id="CAF4282771.1"/>
    </source>
</evidence>
<dbReference type="Proteomes" id="UP000663862">
    <property type="component" value="Unassembled WGS sequence"/>
</dbReference>
<dbReference type="Proteomes" id="UP000663872">
    <property type="component" value="Unassembled WGS sequence"/>
</dbReference>
<evidence type="ECO:0000313" key="1">
    <source>
        <dbReference type="EMBL" id="CAF3461567.1"/>
    </source>
</evidence>
<dbReference type="InterPro" id="IPR003837">
    <property type="entry name" value="GatC"/>
</dbReference>
<evidence type="ECO:0000313" key="6">
    <source>
        <dbReference type="EMBL" id="CAF4525751.1"/>
    </source>
</evidence>
<proteinExistence type="predicted"/>
<dbReference type="GO" id="GO:0005739">
    <property type="term" value="C:mitochondrion"/>
    <property type="evidence" value="ECO:0007669"/>
    <property type="project" value="TreeGrafter"/>
</dbReference>
<evidence type="ECO:0000313" key="7">
    <source>
        <dbReference type="Proteomes" id="UP000663872"/>
    </source>
</evidence>
<organism evidence="2 7">
    <name type="scientific">Rotaria socialis</name>
    <dbReference type="NCBI Taxonomy" id="392032"/>
    <lineage>
        <taxon>Eukaryota</taxon>
        <taxon>Metazoa</taxon>
        <taxon>Spiralia</taxon>
        <taxon>Gnathifera</taxon>
        <taxon>Rotifera</taxon>
        <taxon>Eurotatoria</taxon>
        <taxon>Bdelloidea</taxon>
        <taxon>Philodinida</taxon>
        <taxon>Philodinidae</taxon>
        <taxon>Rotaria</taxon>
    </lineage>
</organism>
<dbReference type="GO" id="GO:0006450">
    <property type="term" value="P:regulation of translational fidelity"/>
    <property type="evidence" value="ECO:0007669"/>
    <property type="project" value="InterPro"/>
</dbReference>
<dbReference type="EMBL" id="CAJNYU010001726">
    <property type="protein sequence ID" value="CAF3461567.1"/>
    <property type="molecule type" value="Genomic_DNA"/>
</dbReference>
<reference evidence="2" key="1">
    <citation type="submission" date="2021-02" db="EMBL/GenBank/DDBJ databases">
        <authorList>
            <person name="Nowell W R."/>
        </authorList>
    </citation>
    <scope>NUCLEOTIDE SEQUENCE</scope>
</reference>
<dbReference type="EMBL" id="CAJNYV010004887">
    <property type="protein sequence ID" value="CAF3705910.1"/>
    <property type="molecule type" value="Genomic_DNA"/>
</dbReference>
<accession>A0A818SUA9</accession>
<evidence type="ECO:0000313" key="3">
    <source>
        <dbReference type="EMBL" id="CAF3705910.1"/>
    </source>
</evidence>
<dbReference type="SUPFAM" id="SSF141000">
    <property type="entry name" value="Glu-tRNAGln amidotransferase C subunit"/>
    <property type="match status" value="1"/>
</dbReference>
<dbReference type="AlphaFoldDB" id="A0A818SUA9"/>
<dbReference type="Proteomes" id="UP000663869">
    <property type="component" value="Unassembled WGS sequence"/>
</dbReference>
<dbReference type="Proteomes" id="UP000663838">
    <property type="component" value="Unassembled WGS sequence"/>
</dbReference>
<dbReference type="EMBL" id="CAJOBR010000056">
    <property type="protein sequence ID" value="CAF4456926.1"/>
    <property type="molecule type" value="Genomic_DNA"/>
</dbReference>
<evidence type="ECO:0000313" key="5">
    <source>
        <dbReference type="EMBL" id="CAF4456926.1"/>
    </source>
</evidence>
<dbReference type="EMBL" id="CAJOBQ010000174">
    <property type="protein sequence ID" value="CAF4282771.1"/>
    <property type="molecule type" value="Genomic_DNA"/>
</dbReference>
<dbReference type="InterPro" id="IPR036113">
    <property type="entry name" value="Asp/Glu-ADT_sf_sub_c"/>
</dbReference>
<evidence type="ECO:0008006" key="8">
    <source>
        <dbReference type="Google" id="ProtNLM"/>
    </source>
</evidence>
<gene>
    <name evidence="1" type="ORF">FME351_LOCUS14138</name>
    <name evidence="2" type="ORF">GRG538_LOCUS26813</name>
    <name evidence="3" type="ORF">KIK155_LOCUS26987</name>
    <name evidence="5" type="ORF">QYT958_LOCUS1097</name>
    <name evidence="6" type="ORF">TOA249_LOCUS5352</name>
    <name evidence="4" type="ORF">TSG867_LOCUS5096</name>
</gene>
<dbReference type="PANTHER" id="PTHR15004">
    <property type="entry name" value="GLUTAMYL-TRNA(GLN) AMIDOTRANSFERASE SUBUNIT C, MITOCHONDRIAL"/>
    <property type="match status" value="1"/>
</dbReference>
<name>A0A818SUA9_9BILA</name>
<dbReference type="GO" id="GO:0032543">
    <property type="term" value="P:mitochondrial translation"/>
    <property type="evidence" value="ECO:0007669"/>
    <property type="project" value="TreeGrafter"/>
</dbReference>
<dbReference type="Proteomes" id="UP000663848">
    <property type="component" value="Unassembled WGS sequence"/>
</dbReference>
<dbReference type="EMBL" id="CAJOBS010000215">
    <property type="protein sequence ID" value="CAF4525751.1"/>
    <property type="molecule type" value="Genomic_DNA"/>
</dbReference>